<feature type="region of interest" description="Disordered" evidence="1">
    <location>
        <begin position="77"/>
        <end position="147"/>
    </location>
</feature>
<gene>
    <name evidence="2" type="ORF">CLCR_03587</name>
</gene>
<dbReference type="VEuPathDB" id="FungiDB:CLCR_03587"/>
<dbReference type="Pfam" id="PF00702">
    <property type="entry name" value="Hydrolase"/>
    <property type="match status" value="1"/>
</dbReference>
<dbReference type="Gene3D" id="3.40.50.1000">
    <property type="entry name" value="HAD superfamily/HAD-like"/>
    <property type="match status" value="1"/>
</dbReference>
<feature type="compositionally biased region" description="Low complexity" evidence="1">
    <location>
        <begin position="132"/>
        <end position="144"/>
    </location>
</feature>
<dbReference type="SFLD" id="SFLDG01129">
    <property type="entry name" value="C1.5:_HAD__Beta-PGM__Phosphata"/>
    <property type="match status" value="1"/>
</dbReference>
<dbReference type="AlphaFoldDB" id="A0A1C1CGU1"/>
<dbReference type="InterPro" id="IPR023214">
    <property type="entry name" value="HAD_sf"/>
</dbReference>
<sequence>MSAPISASPSEKATRRKPKRFAPLNPDIQHGRDLPRLKGTIFDVDGTLCLPQNYMFKEMRQALGIPRSVDILDHIRSLSNEPDGNPPSSNDSTNSKGTPQSSTDTSQPPSADLLSPSLPDTTTDISSDEGTAPSPASQLSSPQSRAVATIQSIERRAMTSQRPQPGLQSLMSYLQRRNVRKGLCTRNFPAPVHHLLDSFLQGEEFGTFEPIITRDSEGVAPKPSPEGLWRIAEHWGLPTEDEGGLVEYIKANSEGGEGELDPLELAKRYLGSGLIMVGDSIDDMAAGYRAGAATVLLVNDENQSLARHEYTGRTVQRLDELIGILENGFSEDA</sequence>
<organism evidence="2 3">
    <name type="scientific">Cladophialophora carrionii</name>
    <dbReference type="NCBI Taxonomy" id="86049"/>
    <lineage>
        <taxon>Eukaryota</taxon>
        <taxon>Fungi</taxon>
        <taxon>Dikarya</taxon>
        <taxon>Ascomycota</taxon>
        <taxon>Pezizomycotina</taxon>
        <taxon>Eurotiomycetes</taxon>
        <taxon>Chaetothyriomycetidae</taxon>
        <taxon>Chaetothyriales</taxon>
        <taxon>Herpotrichiellaceae</taxon>
        <taxon>Cladophialophora</taxon>
    </lineage>
</organism>
<keyword evidence="2" id="KW-0378">Hydrolase</keyword>
<dbReference type="SFLD" id="SFLDS00003">
    <property type="entry name" value="Haloacid_Dehalogenase"/>
    <property type="match status" value="1"/>
</dbReference>
<dbReference type="STRING" id="86049.A0A1C1CGU1"/>
<feature type="compositionally biased region" description="Polar residues" evidence="1">
    <location>
        <begin position="77"/>
        <end position="97"/>
    </location>
</feature>
<dbReference type="PANTHER" id="PTHR43885:SF1">
    <property type="entry name" value="SUPERFAMILY HYDROLASE, PUTATIVE (AFU_ORTHOLOGUE AFUA_4G13290)-RELATED"/>
    <property type="match status" value="1"/>
</dbReference>
<reference evidence="3" key="1">
    <citation type="submission" date="2015-07" db="EMBL/GenBank/DDBJ databases">
        <authorList>
            <person name="Teixeira M.M."/>
            <person name="Souza R.C."/>
            <person name="Almeida L.G."/>
            <person name="Vicente V.A."/>
            <person name="de Hoog S."/>
            <person name="Bocca A.L."/>
            <person name="de Almeida S.R."/>
            <person name="Vasconcelos A.T."/>
            <person name="Felipe M.S."/>
        </authorList>
    </citation>
    <scope>NUCLEOTIDE SEQUENCE [LARGE SCALE GENOMIC DNA]</scope>
    <source>
        <strain evidence="3">KSF</strain>
    </source>
</reference>
<dbReference type="EMBL" id="LGRB01000013">
    <property type="protein sequence ID" value="OCT47718.1"/>
    <property type="molecule type" value="Genomic_DNA"/>
</dbReference>
<evidence type="ECO:0000256" key="1">
    <source>
        <dbReference type="SAM" id="MobiDB-lite"/>
    </source>
</evidence>
<dbReference type="GO" id="GO:0016787">
    <property type="term" value="F:hydrolase activity"/>
    <property type="evidence" value="ECO:0007669"/>
    <property type="project" value="UniProtKB-KW"/>
</dbReference>
<protein>
    <submittedName>
        <fullName evidence="2">Haloacid dehalogenase-like hydrolase family protein</fullName>
    </submittedName>
</protein>
<feature type="compositionally biased region" description="Low complexity" evidence="1">
    <location>
        <begin position="98"/>
        <end position="119"/>
    </location>
</feature>
<name>A0A1C1CGU1_9EURO</name>
<dbReference type="SUPFAM" id="SSF56784">
    <property type="entry name" value="HAD-like"/>
    <property type="match status" value="1"/>
</dbReference>
<evidence type="ECO:0000313" key="3">
    <source>
        <dbReference type="Proteomes" id="UP000094526"/>
    </source>
</evidence>
<dbReference type="InterPro" id="IPR036412">
    <property type="entry name" value="HAD-like_sf"/>
</dbReference>
<dbReference type="eggNOG" id="ENOG502QR7R">
    <property type="taxonomic scope" value="Eukaryota"/>
</dbReference>
<dbReference type="VEuPathDB" id="FungiDB:G647_04624"/>
<feature type="region of interest" description="Disordered" evidence="1">
    <location>
        <begin position="1"/>
        <end position="34"/>
    </location>
</feature>
<accession>A0A1C1CGU1</accession>
<dbReference type="OrthoDB" id="426235at2759"/>
<evidence type="ECO:0000313" key="2">
    <source>
        <dbReference type="EMBL" id="OCT47718.1"/>
    </source>
</evidence>
<keyword evidence="3" id="KW-1185">Reference proteome</keyword>
<comment type="caution">
    <text evidence="2">The sequence shown here is derived from an EMBL/GenBank/DDBJ whole genome shotgun (WGS) entry which is preliminary data.</text>
</comment>
<feature type="compositionally biased region" description="Polar residues" evidence="1">
    <location>
        <begin position="1"/>
        <end position="11"/>
    </location>
</feature>
<feature type="compositionally biased region" description="Polar residues" evidence="1">
    <location>
        <begin position="120"/>
        <end position="129"/>
    </location>
</feature>
<dbReference type="Proteomes" id="UP000094526">
    <property type="component" value="Unassembled WGS sequence"/>
</dbReference>
<dbReference type="PANTHER" id="PTHR43885">
    <property type="entry name" value="HALOACID DEHALOGENASE-LIKE HYDROLASE"/>
    <property type="match status" value="1"/>
</dbReference>
<proteinExistence type="predicted"/>